<reference evidence="2 3" key="2">
    <citation type="submission" date="2017-10" db="EMBL/GenBank/DDBJ databases">
        <title>Extensive intraspecific genome diversity in a model arbuscular mycorrhizal fungus.</title>
        <authorList>
            <person name="Chen E.C.H."/>
            <person name="Morin E."/>
            <person name="Baudet D."/>
            <person name="Noel J."/>
            <person name="Ndikumana S."/>
            <person name="Charron P."/>
            <person name="St-Onge C."/>
            <person name="Giorgi J."/>
            <person name="Grigoriev I.V."/>
            <person name="Roux C."/>
            <person name="Martin F.M."/>
            <person name="Corradi N."/>
        </authorList>
    </citation>
    <scope>NUCLEOTIDE SEQUENCE [LARGE SCALE GENOMIC DNA]</scope>
    <source>
        <strain evidence="2 3">C2</strain>
    </source>
</reference>
<accession>A0A2I1EXN9</accession>
<organism evidence="2 3">
    <name type="scientific">Rhizophagus irregularis</name>
    <dbReference type="NCBI Taxonomy" id="588596"/>
    <lineage>
        <taxon>Eukaryota</taxon>
        <taxon>Fungi</taxon>
        <taxon>Fungi incertae sedis</taxon>
        <taxon>Mucoromycota</taxon>
        <taxon>Glomeromycotina</taxon>
        <taxon>Glomeromycetes</taxon>
        <taxon>Glomerales</taxon>
        <taxon>Glomeraceae</taxon>
        <taxon>Rhizophagus</taxon>
    </lineage>
</organism>
<dbReference type="VEuPathDB" id="FungiDB:RhiirA1_450648"/>
<dbReference type="EMBL" id="LLXL01000181">
    <property type="protein sequence ID" value="PKK76499.1"/>
    <property type="molecule type" value="Genomic_DNA"/>
</dbReference>
<comment type="caution">
    <text evidence="2">The sequence shown here is derived from an EMBL/GenBank/DDBJ whole genome shotgun (WGS) entry which is preliminary data.</text>
</comment>
<protein>
    <submittedName>
        <fullName evidence="2">Uncharacterized protein</fullName>
    </submittedName>
</protein>
<dbReference type="VEuPathDB" id="FungiDB:FUN_000302"/>
<feature type="region of interest" description="Disordered" evidence="1">
    <location>
        <begin position="92"/>
        <end position="114"/>
    </location>
</feature>
<evidence type="ECO:0000313" key="2">
    <source>
        <dbReference type="EMBL" id="PKK76499.1"/>
    </source>
</evidence>
<reference evidence="2 3" key="1">
    <citation type="submission" date="2016-04" db="EMBL/GenBank/DDBJ databases">
        <title>Genome analyses suggest a sexual origin of heterokaryosis in a supposedly ancient asexual fungus.</title>
        <authorList>
            <person name="Ropars J."/>
            <person name="Sedzielewska K."/>
            <person name="Noel J."/>
            <person name="Charron P."/>
            <person name="Farinelli L."/>
            <person name="Marton T."/>
            <person name="Kruger M."/>
            <person name="Pelin A."/>
            <person name="Brachmann A."/>
            <person name="Corradi N."/>
        </authorList>
    </citation>
    <scope>NUCLEOTIDE SEQUENCE [LARGE SCALE GENOMIC DNA]</scope>
    <source>
        <strain evidence="2 3">C2</strain>
    </source>
</reference>
<dbReference type="Proteomes" id="UP000233469">
    <property type="component" value="Unassembled WGS sequence"/>
</dbReference>
<dbReference type="AlphaFoldDB" id="A0A2I1EXN9"/>
<name>A0A2I1EXN9_9GLOM</name>
<evidence type="ECO:0000313" key="3">
    <source>
        <dbReference type="Proteomes" id="UP000233469"/>
    </source>
</evidence>
<proteinExistence type="predicted"/>
<sequence>MRIYEDNSVSRSKIPAPVSSSVIHAVENYDPLPSSIHVRPELLPYIPQRPIYSKTTSSFDKKPHVRERLEEEYAKFLLDYLTTVGAHQWHYSDLRSDTSDDTKELEQRPNKKKH</sequence>
<gene>
    <name evidence="2" type="ORF">RhiirC2_772438</name>
</gene>
<evidence type="ECO:0000256" key="1">
    <source>
        <dbReference type="SAM" id="MobiDB-lite"/>
    </source>
</evidence>